<dbReference type="PANTHER" id="PTHR34219">
    <property type="entry name" value="IRON-REGULATED INNER MEMBRANE PROTEIN-RELATED"/>
    <property type="match status" value="1"/>
</dbReference>
<feature type="transmembrane region" description="Helical" evidence="1">
    <location>
        <begin position="386"/>
        <end position="407"/>
    </location>
</feature>
<accession>A0A2S6GJF0</accession>
<feature type="domain" description="PepSY" evidence="2">
    <location>
        <begin position="87"/>
        <end position="144"/>
    </location>
</feature>
<feature type="transmembrane region" description="Helical" evidence="1">
    <location>
        <begin position="36"/>
        <end position="61"/>
    </location>
</feature>
<evidence type="ECO:0000256" key="1">
    <source>
        <dbReference type="SAM" id="Phobius"/>
    </source>
</evidence>
<comment type="caution">
    <text evidence="3">The sequence shown here is derived from an EMBL/GenBank/DDBJ whole genome shotgun (WGS) entry which is preliminary data.</text>
</comment>
<reference evidence="3 4" key="1">
    <citation type="submission" date="2018-02" db="EMBL/GenBank/DDBJ databases">
        <title>Subsurface microbial communities from deep shales in Ohio and West Virginia, USA.</title>
        <authorList>
            <person name="Wrighton K."/>
        </authorList>
    </citation>
    <scope>NUCLEOTIDE SEQUENCE [LARGE SCALE GENOMIC DNA]</scope>
    <source>
        <strain evidence="3 4">OWC-G53F</strain>
    </source>
</reference>
<proteinExistence type="predicted"/>
<keyword evidence="1" id="KW-1133">Transmembrane helix</keyword>
<dbReference type="InterPro" id="IPR005625">
    <property type="entry name" value="PepSY-ass_TM"/>
</dbReference>
<dbReference type="Pfam" id="PF03413">
    <property type="entry name" value="PepSY"/>
    <property type="match status" value="1"/>
</dbReference>
<feature type="transmembrane region" description="Helical" evidence="1">
    <location>
        <begin position="234"/>
        <end position="254"/>
    </location>
</feature>
<dbReference type="InterPro" id="IPR025711">
    <property type="entry name" value="PepSY"/>
</dbReference>
<dbReference type="AlphaFoldDB" id="A0A2S6GJF0"/>
<evidence type="ECO:0000313" key="4">
    <source>
        <dbReference type="Proteomes" id="UP000238071"/>
    </source>
</evidence>
<gene>
    <name evidence="3" type="ORF">B0F88_12111</name>
</gene>
<keyword evidence="4" id="KW-1185">Reference proteome</keyword>
<name>A0A2S6GJF0_9GAMM</name>
<dbReference type="OrthoDB" id="5294804at2"/>
<keyword evidence="1" id="KW-0472">Membrane</keyword>
<sequence length="416" mass="46772">MQQPLDDFPVLNPMTTAKADTHLTKLKARRKLWLDVHLYLGLIAGAILAVVGLTGGILVFYQEMQEVLNPELAVVSVPPENQKQLHSLDDIVAAAETAKPQGSRFFKVYYPRKPDVAYKFLYFVRAESQADNGDGYYIFVDPYTTQVKGLQLWHPKDRYWGRPLVSFIMQLHWCLLSGKKIGGVLNGILAVLSVISLLTGLIVWWPLTGKFKQALTFKRHAGAVRFNFDLHKTVGFYSAVVLLPVLFSGIYFNLPDQVNVLVKLLSTTDRPNAFSTIPAEIHSSPPQAGRQPVSFSTVEAIVQERYPAGKLWMLNAPKNREDVYTVMKKDVTEISRFTGYRDFAVDQYSGEILKVYDRGSGSAGDIFLDWQWPVHSGHAFGWTGRILVLLSGLACPVLYVTGVIRWLQKRKAKQAK</sequence>
<evidence type="ECO:0000313" key="3">
    <source>
        <dbReference type="EMBL" id="PPK65323.1"/>
    </source>
</evidence>
<dbReference type="Pfam" id="PF03929">
    <property type="entry name" value="PepSY_TM"/>
    <property type="match status" value="1"/>
</dbReference>
<organism evidence="3 4">
    <name type="scientific">Methylobacter tundripaludum</name>
    <dbReference type="NCBI Taxonomy" id="173365"/>
    <lineage>
        <taxon>Bacteria</taxon>
        <taxon>Pseudomonadati</taxon>
        <taxon>Pseudomonadota</taxon>
        <taxon>Gammaproteobacteria</taxon>
        <taxon>Methylococcales</taxon>
        <taxon>Methylococcaceae</taxon>
        <taxon>Methylobacter</taxon>
    </lineage>
</organism>
<evidence type="ECO:0000259" key="2">
    <source>
        <dbReference type="Pfam" id="PF03413"/>
    </source>
</evidence>
<feature type="transmembrane region" description="Helical" evidence="1">
    <location>
        <begin position="184"/>
        <end position="207"/>
    </location>
</feature>
<protein>
    <submittedName>
        <fullName evidence="3">Putative iron-regulated membrane protein</fullName>
    </submittedName>
</protein>
<dbReference type="Proteomes" id="UP000238071">
    <property type="component" value="Unassembled WGS sequence"/>
</dbReference>
<keyword evidence="1" id="KW-0812">Transmembrane</keyword>
<dbReference type="EMBL" id="PTIY01000021">
    <property type="protein sequence ID" value="PPK65323.1"/>
    <property type="molecule type" value="Genomic_DNA"/>
</dbReference>